<comment type="subunit">
    <text evidence="3">Homodimer.</text>
</comment>
<dbReference type="PANTHER" id="PTHR10638:SF86">
    <property type="entry name" value="COPPER AMINE OXIDASE 1-RELATED"/>
    <property type="match status" value="1"/>
</dbReference>
<feature type="domain" description="Copper amine oxidase catalytic" evidence="14">
    <location>
        <begin position="241"/>
        <end position="643"/>
    </location>
</feature>
<feature type="compositionally biased region" description="Basic and acidic residues" evidence="13">
    <location>
        <begin position="222"/>
        <end position="231"/>
    </location>
</feature>
<feature type="active site" description="Schiff-base intermediate with substrate; via topaquinone" evidence="10">
    <location>
        <position position="402"/>
    </location>
</feature>
<dbReference type="Gene3D" id="2.70.98.20">
    <property type="entry name" value="Copper amine oxidase, catalytic domain"/>
    <property type="match status" value="1"/>
</dbReference>
<keyword evidence="8" id="KW-1015">Disulfide bond</keyword>
<dbReference type="InterPro" id="IPR000269">
    <property type="entry name" value="Cu_amine_oxidase"/>
</dbReference>
<keyword evidence="5 10" id="KW-0801">TPQ</keyword>
<dbReference type="GO" id="GO:0008131">
    <property type="term" value="F:primary methylamine oxidase activity"/>
    <property type="evidence" value="ECO:0007669"/>
    <property type="project" value="UniProtKB-EC"/>
</dbReference>
<evidence type="ECO:0000256" key="11">
    <source>
        <dbReference type="PIRSR" id="PIRSR600269-51"/>
    </source>
</evidence>
<dbReference type="InterPro" id="IPR016182">
    <property type="entry name" value="Cu_amine_oxidase_N-reg"/>
</dbReference>
<dbReference type="Pfam" id="PF21994">
    <property type="entry name" value="AGAO-like_N2"/>
    <property type="match status" value="1"/>
</dbReference>
<evidence type="ECO:0000256" key="4">
    <source>
        <dbReference type="ARBA" id="ARBA00022723"/>
    </source>
</evidence>
<accession>A0A1Y0C9Y5</accession>
<dbReference type="InterPro" id="IPR015798">
    <property type="entry name" value="Cu_amine_oxidase_C"/>
</dbReference>
<evidence type="ECO:0000256" key="3">
    <source>
        <dbReference type="ARBA" id="ARBA00011738"/>
    </source>
</evidence>
<dbReference type="PANTHER" id="PTHR10638">
    <property type="entry name" value="COPPER AMINE OXIDASE"/>
    <property type="match status" value="1"/>
</dbReference>
<evidence type="ECO:0000259" key="15">
    <source>
        <dbReference type="Pfam" id="PF21994"/>
    </source>
</evidence>
<comment type="catalytic activity">
    <reaction evidence="9">
        <text>a primary methyl amine + O2 + H2O = an aldehyde + H2O2 + NH4(+)</text>
        <dbReference type="Rhea" id="RHEA:16153"/>
        <dbReference type="ChEBI" id="CHEBI:15377"/>
        <dbReference type="ChEBI" id="CHEBI:15379"/>
        <dbReference type="ChEBI" id="CHEBI:16240"/>
        <dbReference type="ChEBI" id="CHEBI:17478"/>
        <dbReference type="ChEBI" id="CHEBI:28938"/>
        <dbReference type="ChEBI" id="CHEBI:228804"/>
        <dbReference type="EC" id="1.4.3.21"/>
    </reaction>
</comment>
<feature type="region of interest" description="Disordered" evidence="13">
    <location>
        <begin position="222"/>
        <end position="241"/>
    </location>
</feature>
<dbReference type="EMBL" id="CP020809">
    <property type="protein sequence ID" value="ART71922.1"/>
    <property type="molecule type" value="Genomic_DNA"/>
</dbReference>
<proteinExistence type="inferred from homology"/>
<evidence type="ECO:0000259" key="14">
    <source>
        <dbReference type="Pfam" id="PF01179"/>
    </source>
</evidence>
<keyword evidence="6 12" id="KW-0560">Oxidoreductase</keyword>
<dbReference type="PROSITE" id="PS01164">
    <property type="entry name" value="COPPER_AMINE_OXID_1"/>
    <property type="match status" value="1"/>
</dbReference>
<evidence type="ECO:0000256" key="12">
    <source>
        <dbReference type="RuleBase" id="RU000672"/>
    </source>
</evidence>
<evidence type="ECO:0000256" key="10">
    <source>
        <dbReference type="PIRSR" id="PIRSR600269-50"/>
    </source>
</evidence>
<dbReference type="Proteomes" id="UP000195331">
    <property type="component" value="Chromosome"/>
</dbReference>
<evidence type="ECO:0000256" key="9">
    <source>
        <dbReference type="ARBA" id="ARBA00048032"/>
    </source>
</evidence>
<evidence type="ECO:0000256" key="2">
    <source>
        <dbReference type="ARBA" id="ARBA00007983"/>
    </source>
</evidence>
<gene>
    <name evidence="16" type="ORF">BTO20_28245</name>
</gene>
<dbReference type="Pfam" id="PF01179">
    <property type="entry name" value="Cu_amine_oxid"/>
    <property type="match status" value="1"/>
</dbReference>
<feature type="domain" description="AGAO-like N2" evidence="15">
    <location>
        <begin position="30"/>
        <end position="107"/>
    </location>
</feature>
<evidence type="ECO:0000256" key="8">
    <source>
        <dbReference type="ARBA" id="ARBA00023157"/>
    </source>
</evidence>
<evidence type="ECO:0000256" key="1">
    <source>
        <dbReference type="ARBA" id="ARBA00001935"/>
    </source>
</evidence>
<evidence type="ECO:0000256" key="5">
    <source>
        <dbReference type="ARBA" id="ARBA00022772"/>
    </source>
</evidence>
<dbReference type="AlphaFoldDB" id="A0A1Y0C9Y5"/>
<dbReference type="GO" id="GO:0005507">
    <property type="term" value="F:copper ion binding"/>
    <property type="evidence" value="ECO:0007669"/>
    <property type="project" value="InterPro"/>
</dbReference>
<evidence type="ECO:0000256" key="7">
    <source>
        <dbReference type="ARBA" id="ARBA00023008"/>
    </source>
</evidence>
<keyword evidence="7 12" id="KW-0186">Copper</keyword>
<feature type="modified residue" description="2',4',5'-topaquinone" evidence="11">
    <location>
        <position position="402"/>
    </location>
</feature>
<dbReference type="FunFam" id="2.70.98.20:FF:000001">
    <property type="entry name" value="Amine oxidase"/>
    <property type="match status" value="1"/>
</dbReference>
<comment type="cofactor">
    <cofactor evidence="1">
        <name>Cu cation</name>
        <dbReference type="ChEBI" id="CHEBI:23378"/>
    </cofactor>
</comment>
<dbReference type="PROSITE" id="PS01165">
    <property type="entry name" value="COPPER_AMINE_OXID_2"/>
    <property type="match status" value="1"/>
</dbReference>
<dbReference type="NCBIfam" id="NF008559">
    <property type="entry name" value="PRK11504.1"/>
    <property type="match status" value="1"/>
</dbReference>
<dbReference type="RefSeq" id="WP_087079270.1">
    <property type="nucleotide sequence ID" value="NZ_CP020809.1"/>
</dbReference>
<reference evidence="16 17" key="1">
    <citation type="submission" date="2017-04" db="EMBL/GenBank/DDBJ databases">
        <title>Whole Genome Sequence of 1,4-Dioxane Degrading Bacterium Mycobacterium dioxanotrophicus PH-06.</title>
        <authorList>
            <person name="He Y."/>
        </authorList>
    </citation>
    <scope>NUCLEOTIDE SEQUENCE [LARGE SCALE GENOMIC DNA]</scope>
    <source>
        <strain evidence="16 17">PH-06</strain>
    </source>
</reference>
<dbReference type="InterPro" id="IPR036460">
    <property type="entry name" value="Cu_amine_oxidase_C_sf"/>
</dbReference>
<dbReference type="GO" id="GO:0009308">
    <property type="term" value="P:amine metabolic process"/>
    <property type="evidence" value="ECO:0007669"/>
    <property type="project" value="UniProtKB-UniRule"/>
</dbReference>
<evidence type="ECO:0000313" key="16">
    <source>
        <dbReference type="EMBL" id="ART71922.1"/>
    </source>
</evidence>
<evidence type="ECO:0000256" key="13">
    <source>
        <dbReference type="SAM" id="MobiDB-lite"/>
    </source>
</evidence>
<keyword evidence="17" id="KW-1185">Reference proteome</keyword>
<feature type="active site" description="Proton acceptor" evidence="10">
    <location>
        <position position="318"/>
    </location>
</feature>
<keyword evidence="4 12" id="KW-0479">Metal-binding</keyword>
<comment type="similarity">
    <text evidence="2 12">Belongs to the copper/topaquinone oxidase family.</text>
</comment>
<evidence type="ECO:0000313" key="17">
    <source>
        <dbReference type="Proteomes" id="UP000195331"/>
    </source>
</evidence>
<dbReference type="GO" id="GO:0048038">
    <property type="term" value="F:quinone binding"/>
    <property type="evidence" value="ECO:0007669"/>
    <property type="project" value="InterPro"/>
</dbReference>
<dbReference type="KEGG" id="mdx:BTO20_28245"/>
<dbReference type="OrthoDB" id="9772590at2"/>
<organism evidence="16 17">
    <name type="scientific">Mycobacterium dioxanotrophicus</name>
    <dbReference type="NCBI Taxonomy" id="482462"/>
    <lineage>
        <taxon>Bacteria</taxon>
        <taxon>Bacillati</taxon>
        <taxon>Actinomycetota</taxon>
        <taxon>Actinomycetes</taxon>
        <taxon>Mycobacteriales</taxon>
        <taxon>Mycobacteriaceae</taxon>
        <taxon>Mycobacterium</taxon>
    </lineage>
</organism>
<comment type="cofactor">
    <cofactor evidence="12">
        <name>Cu cation</name>
        <dbReference type="ChEBI" id="CHEBI:23378"/>
    </cofactor>
    <text evidence="12">Contains 1 topaquinone per subunit.</text>
</comment>
<dbReference type="InterPro" id="IPR049948">
    <property type="entry name" value="Cu_Am_ox_TPQ-bd"/>
</dbReference>
<dbReference type="SUPFAM" id="SSF54416">
    <property type="entry name" value="Amine oxidase N-terminal region"/>
    <property type="match status" value="2"/>
</dbReference>
<dbReference type="SUPFAM" id="SSF49998">
    <property type="entry name" value="Amine oxidase catalytic domain"/>
    <property type="match status" value="1"/>
</dbReference>
<evidence type="ECO:0000256" key="6">
    <source>
        <dbReference type="ARBA" id="ARBA00023002"/>
    </source>
</evidence>
<dbReference type="EC" id="1.4.3.-" evidence="12"/>
<sequence>MTTVADPTADRNRLVHEIDRPADHPLRRLTAAEMTSAREVLERAGMVTADTRFVYVGLHEPDKSDVRAYQRDPAHHIDRRCRMYLLDQATGQGSRVVISLDDRSIVSNTAVDPVRDGQVSLLDEEFEIADKLVAADESWCAALRRRGIDPAKVRGVPLSAGHFGFTDEIGKRMARVVGFCQEDEKDLPWAHPIDGLVAYVDLTARTVQKIVDDADLPVPAERGEWDAEPHASPRRNTLKPLEITQPEGPSFTVDDDVLTWENWSVRIGFDGREGLTLHEVSYLDNGRRRPVLYRASVAEMVVFYADPSPSRFYQNYFDTGEYMFCRYTNSLKLGCDCLGEIHYLDATIADDHGRPCTIDNAICIHEEDYGLLWKHNDMFNGMSESRRSRRLVISFFTTIGNYDYGFYWYLYLDGTIELEAKATGVVFTSALPDGDSAYANELAPGLGAPFHQHMFCARLDMAVDGDANAVDELDAARVPMGPDNPYGNAFTRTATRLYRESDGQRTGDASIGRVWRISNPDKRNRLGNPVGYVLHSQNAPLMLADENSSTHRRANFATKHLWVTRYDPEERYPAGEYVYQNHGHAGLPTWVTADRDIDGQDIVLWHTFGLTHFPRPEDWPVMPMDYTGFTLKADGFFDRNPTLDVPPNGRSCHG</sequence>
<name>A0A1Y0C9Y5_9MYCO</name>
<dbReference type="InterPro" id="IPR054157">
    <property type="entry name" value="AGAO-like_N2"/>
</dbReference>
<dbReference type="InterPro" id="IPR049947">
    <property type="entry name" value="Cu_Am_Ox_Cu-bd"/>
</dbReference>
<protein>
    <recommendedName>
        <fullName evidence="12">Amine oxidase</fullName>
        <ecNumber evidence="12">1.4.3.-</ecNumber>
    </recommendedName>
</protein>
<dbReference type="Gene3D" id="3.10.450.40">
    <property type="match status" value="2"/>
</dbReference>
<comment type="PTM">
    <text evidence="11 12">Topaquinone (TPQ) is generated by copper-dependent autoxidation of a specific tyrosyl residue.</text>
</comment>